<comment type="caution">
    <text evidence="1">The sequence shown here is derived from an EMBL/GenBank/DDBJ whole genome shotgun (WGS) entry which is preliminary data.</text>
</comment>
<dbReference type="AlphaFoldDB" id="A0A9X4MAL0"/>
<dbReference type="Proteomes" id="UP001152755">
    <property type="component" value="Unassembled WGS sequence"/>
</dbReference>
<proteinExistence type="predicted"/>
<sequence>MTGGDDGLGETAEHLLDGPVTAERLRKGLAQAQRDGDRARVEALIRLAEKAFPQDAADRALAQRINREMGSPGPEVVDRVFELTRTIAEATAELNRILTETWALEAWDYDNERPVGE</sequence>
<name>A0A9X4MAL0_9ACTN</name>
<dbReference type="RefSeq" id="WP_332520760.1">
    <property type="nucleotide sequence ID" value="NZ_JANRHA010000021.1"/>
</dbReference>
<gene>
    <name evidence="1" type="ORF">NVS88_20795</name>
</gene>
<protein>
    <submittedName>
        <fullName evidence="1">Uncharacterized protein</fullName>
    </submittedName>
</protein>
<keyword evidence="2" id="KW-1185">Reference proteome</keyword>
<reference evidence="1" key="1">
    <citation type="submission" date="2022-08" db="EMBL/GenBank/DDBJ databases">
        <title>Genome analysis of Corynebacteriales strain.</title>
        <authorList>
            <person name="Lee S.D."/>
        </authorList>
    </citation>
    <scope>NUCLEOTIDE SEQUENCE</scope>
    <source>
        <strain evidence="1">D3-21</strain>
    </source>
</reference>
<evidence type="ECO:0000313" key="2">
    <source>
        <dbReference type="Proteomes" id="UP001152755"/>
    </source>
</evidence>
<evidence type="ECO:0000313" key="1">
    <source>
        <dbReference type="EMBL" id="MDG3016996.1"/>
    </source>
</evidence>
<organism evidence="1 2">
    <name type="scientific">Speluncibacter jeojiensis</name>
    <dbReference type="NCBI Taxonomy" id="2710754"/>
    <lineage>
        <taxon>Bacteria</taxon>
        <taxon>Bacillati</taxon>
        <taxon>Actinomycetota</taxon>
        <taxon>Actinomycetes</taxon>
        <taxon>Mycobacteriales</taxon>
        <taxon>Speluncibacteraceae</taxon>
        <taxon>Speluncibacter</taxon>
    </lineage>
</organism>
<dbReference type="EMBL" id="JANRHA010000021">
    <property type="protein sequence ID" value="MDG3016996.1"/>
    <property type="molecule type" value="Genomic_DNA"/>
</dbReference>
<accession>A0A9X4MAL0</accession>